<accession>A0A1I8FNF4</accession>
<reference evidence="2" key="1">
    <citation type="submission" date="2016-11" db="UniProtKB">
        <authorList>
            <consortium name="WormBaseParasite"/>
        </authorList>
    </citation>
    <scope>IDENTIFICATION</scope>
</reference>
<evidence type="ECO:0000313" key="1">
    <source>
        <dbReference type="Proteomes" id="UP000095280"/>
    </source>
</evidence>
<proteinExistence type="predicted"/>
<keyword evidence="1" id="KW-1185">Reference proteome</keyword>
<organism evidence="1 2">
    <name type="scientific">Macrostomum lignano</name>
    <dbReference type="NCBI Taxonomy" id="282301"/>
    <lineage>
        <taxon>Eukaryota</taxon>
        <taxon>Metazoa</taxon>
        <taxon>Spiralia</taxon>
        <taxon>Lophotrochozoa</taxon>
        <taxon>Platyhelminthes</taxon>
        <taxon>Rhabditophora</taxon>
        <taxon>Macrostomorpha</taxon>
        <taxon>Macrostomida</taxon>
        <taxon>Macrostomidae</taxon>
        <taxon>Macrostomum</taxon>
    </lineage>
</organism>
<protein>
    <submittedName>
        <fullName evidence="2">Autophagy-related protein 13</fullName>
    </submittedName>
</protein>
<dbReference type="Proteomes" id="UP000095280">
    <property type="component" value="Unplaced"/>
</dbReference>
<sequence>PVPDAARRCFRATSTVGVSPPRLPTWTALVAMATEILQDWKESKKFGQLLLLRLGLRIARHRTGWWRLQLRSAASGNSSQICGGDSRNSIYELTYSPIDPMMPKLPVTSLPNITASASSVTHRSIAARERHPVRCRLPAKARTVMAAPSRLRARMCRPAEIRRLFRAEVASEA</sequence>
<dbReference type="AlphaFoldDB" id="A0A1I8FNF4"/>
<evidence type="ECO:0000313" key="2">
    <source>
        <dbReference type="WBParaSite" id="maker-unitig_42163-snap-gene-0.2-mRNA-1"/>
    </source>
</evidence>
<name>A0A1I8FNF4_9PLAT</name>
<dbReference type="WBParaSite" id="maker-unitig_42163-snap-gene-0.2-mRNA-1">
    <property type="protein sequence ID" value="maker-unitig_42163-snap-gene-0.2-mRNA-1"/>
    <property type="gene ID" value="maker-unitig_42163-snap-gene-0.2"/>
</dbReference>